<dbReference type="InterPro" id="IPR052396">
    <property type="entry name" value="Meiotic_Drive_Suppr_Kinase"/>
</dbReference>
<dbReference type="GeneID" id="25735170"/>
<dbReference type="PANTHER" id="PTHR37171">
    <property type="entry name" value="SERINE/THREONINE-PROTEIN KINASE YRZF-RELATED"/>
    <property type="match status" value="1"/>
</dbReference>
<evidence type="ECO:0000313" key="4">
    <source>
        <dbReference type="Proteomes" id="UP000054498"/>
    </source>
</evidence>
<keyword evidence="4" id="KW-1185">Reference proteome</keyword>
<gene>
    <name evidence="3" type="ORF">MNEG_2292</name>
</gene>
<evidence type="ECO:0000256" key="1">
    <source>
        <dbReference type="SAM" id="MobiDB-lite"/>
    </source>
</evidence>
<dbReference type="PANTHER" id="PTHR37171:SF1">
    <property type="entry name" value="SERINE_THREONINE-PROTEIN KINASE YRZF-RELATED"/>
    <property type="match status" value="1"/>
</dbReference>
<dbReference type="GO" id="GO:0005524">
    <property type="term" value="F:ATP binding"/>
    <property type="evidence" value="ECO:0007669"/>
    <property type="project" value="InterPro"/>
</dbReference>
<organism evidence="3 4">
    <name type="scientific">Monoraphidium neglectum</name>
    <dbReference type="NCBI Taxonomy" id="145388"/>
    <lineage>
        <taxon>Eukaryota</taxon>
        <taxon>Viridiplantae</taxon>
        <taxon>Chlorophyta</taxon>
        <taxon>core chlorophytes</taxon>
        <taxon>Chlorophyceae</taxon>
        <taxon>CS clade</taxon>
        <taxon>Sphaeropleales</taxon>
        <taxon>Selenastraceae</taxon>
        <taxon>Monoraphidium</taxon>
    </lineage>
</organism>
<dbReference type="RefSeq" id="XP_013904685.1">
    <property type="nucleotide sequence ID" value="XM_014049231.1"/>
</dbReference>
<feature type="domain" description="Protein kinase" evidence="2">
    <location>
        <begin position="171"/>
        <end position="345"/>
    </location>
</feature>
<feature type="compositionally biased region" description="Acidic residues" evidence="1">
    <location>
        <begin position="128"/>
        <end position="137"/>
    </location>
</feature>
<dbReference type="KEGG" id="mng:MNEG_2292"/>
<dbReference type="Gene3D" id="1.10.510.10">
    <property type="entry name" value="Transferase(Phosphotransferase) domain 1"/>
    <property type="match status" value="1"/>
</dbReference>
<proteinExistence type="predicted"/>
<dbReference type="SUPFAM" id="SSF56112">
    <property type="entry name" value="Protein kinase-like (PK-like)"/>
    <property type="match status" value="1"/>
</dbReference>
<dbReference type="EMBL" id="KK100473">
    <property type="protein sequence ID" value="KIZ05666.1"/>
    <property type="molecule type" value="Genomic_DNA"/>
</dbReference>
<evidence type="ECO:0000259" key="2">
    <source>
        <dbReference type="PROSITE" id="PS50011"/>
    </source>
</evidence>
<feature type="compositionally biased region" description="Low complexity" evidence="1">
    <location>
        <begin position="157"/>
        <end position="172"/>
    </location>
</feature>
<dbReference type="AlphaFoldDB" id="A0A0D2NM04"/>
<protein>
    <recommendedName>
        <fullName evidence="2">Protein kinase domain-containing protein</fullName>
    </recommendedName>
</protein>
<sequence length="345" mass="37121">MRPGVLLPDGDATAPPDLVAAWRDSHHPLHAAARAVVSRVFRNMQLWRMRYGFISCWFATWLVCCPADGKHRGSLYVSPAYKADDTRPSVLAALAWLQLQALYADPAAVSVVVPQQQQPGPRDGGSGADEEGADDESERSKPDDKPVSRGGGSNLRSQQGPPQQQTPSTGPQFHRKICTGSAGDVVAGLYRGTPAVIKLLGPDRDGLEAFDREAWSYSLLQEEQGEVVPQLLGTGWYPMAGVHYLAVRRIEGSPLSDLPTIPPEVAAAAVSALRRVHRAGGPGFLHGDVRLHNVMLEEAAASGGADPRCFVIDFGRASEDGSRAEQMQEIRELQVLLARRSAPSG</sequence>
<dbReference type="InterPro" id="IPR000719">
    <property type="entry name" value="Prot_kinase_dom"/>
</dbReference>
<dbReference type="InterPro" id="IPR011009">
    <property type="entry name" value="Kinase-like_dom_sf"/>
</dbReference>
<feature type="compositionally biased region" description="Basic and acidic residues" evidence="1">
    <location>
        <begin position="138"/>
        <end position="147"/>
    </location>
</feature>
<reference evidence="3 4" key="1">
    <citation type="journal article" date="2013" name="BMC Genomics">
        <title>Reconstruction of the lipid metabolism for the microalga Monoraphidium neglectum from its genome sequence reveals characteristics suitable for biofuel production.</title>
        <authorList>
            <person name="Bogen C."/>
            <person name="Al-Dilaimi A."/>
            <person name="Albersmeier A."/>
            <person name="Wichmann J."/>
            <person name="Grundmann M."/>
            <person name="Rupp O."/>
            <person name="Lauersen K.J."/>
            <person name="Blifernez-Klassen O."/>
            <person name="Kalinowski J."/>
            <person name="Goesmann A."/>
            <person name="Mussgnug J.H."/>
            <person name="Kruse O."/>
        </authorList>
    </citation>
    <scope>NUCLEOTIDE SEQUENCE [LARGE SCALE GENOMIC DNA]</scope>
    <source>
        <strain evidence="3 4">SAG 48.87</strain>
    </source>
</reference>
<dbReference type="Proteomes" id="UP000054498">
    <property type="component" value="Unassembled WGS sequence"/>
</dbReference>
<name>A0A0D2NM04_9CHLO</name>
<dbReference type="GO" id="GO:0004672">
    <property type="term" value="F:protein kinase activity"/>
    <property type="evidence" value="ECO:0007669"/>
    <property type="project" value="InterPro"/>
</dbReference>
<accession>A0A0D2NM04</accession>
<evidence type="ECO:0000313" key="3">
    <source>
        <dbReference type="EMBL" id="KIZ05666.1"/>
    </source>
</evidence>
<dbReference type="PROSITE" id="PS50011">
    <property type="entry name" value="PROTEIN_KINASE_DOM"/>
    <property type="match status" value="1"/>
</dbReference>
<feature type="region of interest" description="Disordered" evidence="1">
    <location>
        <begin position="115"/>
        <end position="176"/>
    </location>
</feature>